<dbReference type="Proteomes" id="UP000335496">
    <property type="component" value="Unassembled WGS sequence"/>
</dbReference>
<dbReference type="OrthoDB" id="9803982at2"/>
<keyword evidence="7" id="KW-1185">Reference proteome</keyword>
<dbReference type="SUPFAM" id="SSF81901">
    <property type="entry name" value="HCP-like"/>
    <property type="match status" value="1"/>
</dbReference>
<dbReference type="EMBL" id="RCXL01000002">
    <property type="protein sequence ID" value="RYT77766.1"/>
    <property type="molecule type" value="Genomic_DNA"/>
</dbReference>
<dbReference type="SMART" id="SM00028">
    <property type="entry name" value="TPR"/>
    <property type="match status" value="7"/>
</dbReference>
<keyword evidence="1" id="KW-0802">TPR repeat</keyword>
<dbReference type="PANTHER" id="PTHR12558:SF13">
    <property type="entry name" value="CELL DIVISION CYCLE PROTEIN 27 HOMOLOG"/>
    <property type="match status" value="1"/>
</dbReference>
<dbReference type="Proteomes" id="UP000254424">
    <property type="component" value="Unassembled WGS sequence"/>
</dbReference>
<dbReference type="PANTHER" id="PTHR12558">
    <property type="entry name" value="CELL DIVISION CYCLE 16,23,27"/>
    <property type="match status" value="1"/>
</dbReference>
<feature type="repeat" description="TPR" evidence="1">
    <location>
        <begin position="308"/>
        <end position="341"/>
    </location>
</feature>
<dbReference type="PROSITE" id="PS50005">
    <property type="entry name" value="TPR"/>
    <property type="match status" value="2"/>
</dbReference>
<evidence type="ECO:0000313" key="7">
    <source>
        <dbReference type="Proteomes" id="UP000335496"/>
    </source>
</evidence>
<dbReference type="InterPro" id="IPR019734">
    <property type="entry name" value="TPR_rpt"/>
</dbReference>
<evidence type="ECO:0000313" key="4">
    <source>
        <dbReference type="EMBL" id="SUV28905.1"/>
    </source>
</evidence>
<evidence type="ECO:0000313" key="2">
    <source>
        <dbReference type="EMBL" id="KAA5276672.1"/>
    </source>
</evidence>
<dbReference type="RefSeq" id="WP_004290012.1">
    <property type="nucleotide sequence ID" value="NZ_CABKNQ010000019.1"/>
</dbReference>
<dbReference type="EMBL" id="UFSX01000001">
    <property type="protein sequence ID" value="SUV28905.1"/>
    <property type="molecule type" value="Genomic_DNA"/>
</dbReference>
<sequence length="471" mass="54352">MSKKNLLSGRDKELQELAEQYEAAKAENKPIYLDADDLADLADWYAMRGKSEQAAEVVEYGLRLHPNSTPLLVEQAYLFMDAQKRDKAKQIIDQIPESYSSEVKVLKANILLGEGKVDEAEQLLDSIEDKDELANIVDIAYMYIDMGYPDKALSWLNKGLNSYSEEEAFLAATADCFHAQGLNQKAETFYNKLIDKNPYSAPYWFGLARCYFEQQLFDKAIEACDYAIVADEEFAEAYIMKGHAFYQLGNEESALENYTLAEKYKAINPDFLKMFMGLNEIAKGHWEEGYQYIEQIIQSGDIDFTMLPSLYAHAGLCLYKLGKKRKANQYFKKSHEIDPEDVDPYLIEGRMYMEDDNFNKAIEKWATALDYAPYADTWNEIGIYCMELGQLSYARLAFEHVLDLDPHFENINEKLASLSMLLKDKENFLKYNQLCKHPFQQEDLEKLKELLESEDKEELVKAMRNILNALQ</sequence>
<dbReference type="SUPFAM" id="SSF48452">
    <property type="entry name" value="TPR-like"/>
    <property type="match status" value="1"/>
</dbReference>
<gene>
    <name evidence="3" type="ORF">EAJ03_01140</name>
    <name evidence="2" type="ORF">F2Z23_01135</name>
    <name evidence="4" type="ORF">NCTC11155_00863</name>
</gene>
<dbReference type="STRING" id="483216.BACEGG_01721"/>
<evidence type="ECO:0000313" key="6">
    <source>
        <dbReference type="Proteomes" id="UP000291917"/>
    </source>
</evidence>
<dbReference type="EMBL" id="VVZX01000002">
    <property type="protein sequence ID" value="KAA5276672.1"/>
    <property type="molecule type" value="Genomic_DNA"/>
</dbReference>
<dbReference type="Proteomes" id="UP000291917">
    <property type="component" value="Unassembled WGS sequence"/>
</dbReference>
<evidence type="ECO:0000256" key="1">
    <source>
        <dbReference type="PROSITE-ProRule" id="PRU00339"/>
    </source>
</evidence>
<accession>A0A380YJ88</accession>
<dbReference type="AlphaFoldDB" id="A0A380YJ88"/>
<name>A0A380YJ88_9BACE</name>
<dbReference type="Pfam" id="PF13432">
    <property type="entry name" value="TPR_16"/>
    <property type="match status" value="1"/>
</dbReference>
<feature type="repeat" description="TPR" evidence="1">
    <location>
        <begin position="375"/>
        <end position="408"/>
    </location>
</feature>
<dbReference type="Gene3D" id="1.25.40.10">
    <property type="entry name" value="Tetratricopeptide repeat domain"/>
    <property type="match status" value="3"/>
</dbReference>
<reference evidence="4 5" key="1">
    <citation type="submission" date="2018-06" db="EMBL/GenBank/DDBJ databases">
        <authorList>
            <consortium name="Pathogen Informatics"/>
            <person name="Doyle S."/>
        </authorList>
    </citation>
    <scope>NUCLEOTIDE SEQUENCE [LARGE SCALE GENOMIC DNA]</scope>
    <source>
        <strain evidence="4 5">NCTC11155</strain>
    </source>
</reference>
<evidence type="ECO:0000313" key="3">
    <source>
        <dbReference type="EMBL" id="RYT77766.1"/>
    </source>
</evidence>
<protein>
    <submittedName>
        <fullName evidence="2 4">Tetratricopeptide repeat</fullName>
    </submittedName>
</protein>
<evidence type="ECO:0000313" key="5">
    <source>
        <dbReference type="Proteomes" id="UP000254424"/>
    </source>
</evidence>
<dbReference type="InterPro" id="IPR011990">
    <property type="entry name" value="TPR-like_helical_dom_sf"/>
</dbReference>
<dbReference type="GeneID" id="93070797"/>
<reference evidence="2 7" key="2">
    <citation type="journal article" date="2019" name="Nat. Med.">
        <title>A library of human gut bacterial isolates paired with longitudinal multiomics data enables mechanistic microbiome research.</title>
        <authorList>
            <person name="Poyet M."/>
            <person name="Groussin M."/>
            <person name="Gibbons S.M."/>
            <person name="Avila-Pacheco J."/>
            <person name="Jiang X."/>
            <person name="Kearney S.M."/>
            <person name="Perrotta A.R."/>
            <person name="Berdy B."/>
            <person name="Zhao S."/>
            <person name="Lieberman T.D."/>
            <person name="Swanson P.K."/>
            <person name="Smith M."/>
            <person name="Roesemann S."/>
            <person name="Alexander J.E."/>
            <person name="Rich S.A."/>
            <person name="Livny J."/>
            <person name="Vlamakis H."/>
            <person name="Clish C."/>
            <person name="Bullock K."/>
            <person name="Deik A."/>
            <person name="Scott J."/>
            <person name="Pierce K.A."/>
            <person name="Xavier R.J."/>
            <person name="Alm E.J."/>
        </authorList>
    </citation>
    <scope>NUCLEOTIDE SEQUENCE [LARGE SCALE GENOMIC DNA]</scope>
    <source>
        <strain evidence="2 7">BIOML-A1</strain>
    </source>
</reference>
<reference evidence="3 6" key="3">
    <citation type="journal article" date="2019" name="Science, e1252229">
        <title>Invertible promoters mediate bacterial phase variation, antibiotic resistance, and host adaptation in the gut.</title>
        <authorList>
            <person name="Jiang X."/>
            <person name="Hall A.B."/>
            <person name="Arthur T.D."/>
            <person name="Plichta D.R."/>
            <person name="Covington C.T."/>
            <person name="Poyet M."/>
            <person name="Crothers J."/>
            <person name="Moses P.L."/>
            <person name="Tolonen A.C."/>
            <person name="Vlamakis H."/>
            <person name="Alm E.J."/>
            <person name="Xavier R.J."/>
        </authorList>
    </citation>
    <scope>NUCLEOTIDE SEQUENCE [LARGE SCALE GENOMIC DNA]</scope>
    <source>
        <strain evidence="3">Bj_0095</strain>
        <strain evidence="6">bj_0095</strain>
    </source>
</reference>
<organism evidence="4 5">
    <name type="scientific">Bacteroides eggerthii</name>
    <dbReference type="NCBI Taxonomy" id="28111"/>
    <lineage>
        <taxon>Bacteria</taxon>
        <taxon>Pseudomonadati</taxon>
        <taxon>Bacteroidota</taxon>
        <taxon>Bacteroidia</taxon>
        <taxon>Bacteroidales</taxon>
        <taxon>Bacteroidaceae</taxon>
        <taxon>Bacteroides</taxon>
    </lineage>
</organism>
<dbReference type="Pfam" id="PF13181">
    <property type="entry name" value="TPR_8"/>
    <property type="match status" value="2"/>
</dbReference>
<proteinExistence type="predicted"/>